<accession>A0A1H5DJA3</accession>
<dbReference type="Pfam" id="PF10109">
    <property type="entry name" value="Phage_TAC_7"/>
    <property type="match status" value="1"/>
</dbReference>
<organism evidence="2 3">
    <name type="scientific">Pseudomonas anguilliseptica</name>
    <dbReference type="NCBI Taxonomy" id="53406"/>
    <lineage>
        <taxon>Bacteria</taxon>
        <taxon>Pseudomonadati</taxon>
        <taxon>Pseudomonadota</taxon>
        <taxon>Gammaproteobacteria</taxon>
        <taxon>Pseudomonadales</taxon>
        <taxon>Pseudomonadaceae</taxon>
        <taxon>Pseudomonas</taxon>
    </lineage>
</organism>
<reference evidence="3" key="1">
    <citation type="submission" date="2016-10" db="EMBL/GenBank/DDBJ databases">
        <authorList>
            <person name="Varghese N."/>
            <person name="Submissions S."/>
        </authorList>
    </citation>
    <scope>NUCLEOTIDE SEQUENCE [LARGE SCALE GENOMIC DNA]</scope>
    <source>
        <strain evidence="3">DSM 12111</strain>
    </source>
</reference>
<dbReference type="AlphaFoldDB" id="A0A1H5DJA3"/>
<reference evidence="2" key="2">
    <citation type="submission" date="2016-10" db="EMBL/GenBank/DDBJ databases">
        <authorList>
            <person name="de Groot N.N."/>
        </authorList>
    </citation>
    <scope>NUCLEOTIDE SEQUENCE [LARGE SCALE GENOMIC DNA]</scope>
    <source>
        <strain evidence="2">DSM 12111</strain>
    </source>
</reference>
<keyword evidence="3" id="KW-1185">Reference proteome</keyword>
<evidence type="ECO:0000313" key="2">
    <source>
        <dbReference type="EMBL" id="SED78934.1"/>
    </source>
</evidence>
<dbReference type="EMBL" id="FNSC01000001">
    <property type="protein sequence ID" value="SED50428.1"/>
    <property type="molecule type" value="Genomic_DNA"/>
</dbReference>
<dbReference type="OrthoDB" id="6902569at2"/>
<sequence>MADKPNVTLKHPFTTAAGQKVERLEFRRLTVKDLRAANEQASGNAAVEELVLMSRSVGLVLEDLDAMDIADYKSAQEQFRLLSD</sequence>
<dbReference type="STRING" id="53406.SAMN05421553_2779"/>
<dbReference type="InterPro" id="IPR019289">
    <property type="entry name" value="Phage_tail_E/E"/>
</dbReference>
<dbReference type="Proteomes" id="UP000242849">
    <property type="component" value="Unassembled WGS sequence"/>
</dbReference>
<protein>
    <submittedName>
        <fullName evidence="2">Phage tail assembly chaperone protein, E, or 41 or 14</fullName>
    </submittedName>
</protein>
<dbReference type="EMBL" id="FNSC01000001">
    <property type="protein sequence ID" value="SED78934.1"/>
    <property type="molecule type" value="Genomic_DNA"/>
</dbReference>
<name>A0A1H5DJA3_PSEAG</name>
<proteinExistence type="predicted"/>
<evidence type="ECO:0000313" key="3">
    <source>
        <dbReference type="Proteomes" id="UP000242849"/>
    </source>
</evidence>
<dbReference type="RefSeq" id="WP_090382187.1">
    <property type="nucleotide sequence ID" value="NZ_CP156749.1"/>
</dbReference>
<evidence type="ECO:0000313" key="1">
    <source>
        <dbReference type="EMBL" id="SED50428.1"/>
    </source>
</evidence>
<gene>
    <name evidence="1" type="ORF">SAMN05421553_2779</name>
    <name evidence="2" type="ORF">SAMN05421553_3340</name>
</gene>